<organism evidence="1 3">
    <name type="scientific">Iodobacter fluviatilis</name>
    <dbReference type="NCBI Taxonomy" id="537"/>
    <lineage>
        <taxon>Bacteria</taxon>
        <taxon>Pseudomonadati</taxon>
        <taxon>Pseudomonadota</taxon>
        <taxon>Betaproteobacteria</taxon>
        <taxon>Neisseriales</taxon>
        <taxon>Chitinibacteraceae</taxon>
        <taxon>Iodobacter</taxon>
    </lineage>
</organism>
<dbReference type="AlphaFoldDB" id="A0A377Q7R7"/>
<evidence type="ECO:0000313" key="2">
    <source>
        <dbReference type="EMBL" id="TCU89542.1"/>
    </source>
</evidence>
<accession>A0A377Q7R7</accession>
<name>A0A377Q7R7_9NEIS</name>
<dbReference type="OrthoDB" id="5431733at2"/>
<keyword evidence="4" id="KW-1185">Reference proteome</keyword>
<evidence type="ECO:0008006" key="5">
    <source>
        <dbReference type="Google" id="ProtNLM"/>
    </source>
</evidence>
<gene>
    <name evidence="2" type="ORF">EV682_102458</name>
    <name evidence="1" type="ORF">NCTC11159_01983</name>
</gene>
<evidence type="ECO:0000313" key="1">
    <source>
        <dbReference type="EMBL" id="STQ90912.1"/>
    </source>
</evidence>
<reference evidence="1 3" key="1">
    <citation type="submission" date="2018-06" db="EMBL/GenBank/DDBJ databases">
        <authorList>
            <consortium name="Pathogen Informatics"/>
            <person name="Doyle S."/>
        </authorList>
    </citation>
    <scope>NUCLEOTIDE SEQUENCE [LARGE SCALE GENOMIC DNA]</scope>
    <source>
        <strain evidence="1 3">NCTC11159</strain>
    </source>
</reference>
<dbReference type="EMBL" id="SMBT01000002">
    <property type="protein sequence ID" value="TCU89542.1"/>
    <property type="molecule type" value="Genomic_DNA"/>
</dbReference>
<proteinExistence type="predicted"/>
<evidence type="ECO:0000313" key="3">
    <source>
        <dbReference type="Proteomes" id="UP000255108"/>
    </source>
</evidence>
<dbReference type="EMBL" id="UGHR01000001">
    <property type="protein sequence ID" value="STQ90912.1"/>
    <property type="molecule type" value="Genomic_DNA"/>
</dbReference>
<evidence type="ECO:0000313" key="4">
    <source>
        <dbReference type="Proteomes" id="UP000295794"/>
    </source>
</evidence>
<sequence>MFIVDRSVAIIKPRQPFLDWLNQLPGNDIQLTLEEVRCDCTSILIPEANETEDGIAFIDEIAEKLFEMELASWVAEEQHWPEKRNLKTFWEWFDVEVHLGVMDAVAEDIHNTPTDHGYH</sequence>
<dbReference type="RefSeq" id="WP_099396899.1">
    <property type="nucleotide sequence ID" value="NZ_CAWOLO010000002.1"/>
</dbReference>
<dbReference type="Proteomes" id="UP000255108">
    <property type="component" value="Unassembled WGS sequence"/>
</dbReference>
<protein>
    <recommendedName>
        <fullName evidence="5">VacJ</fullName>
    </recommendedName>
</protein>
<reference evidence="2 4" key="2">
    <citation type="submission" date="2019-03" db="EMBL/GenBank/DDBJ databases">
        <title>Genomic Encyclopedia of Type Strains, Phase IV (KMG-IV): sequencing the most valuable type-strain genomes for metagenomic binning, comparative biology and taxonomic classification.</title>
        <authorList>
            <person name="Goeker M."/>
        </authorList>
    </citation>
    <scope>NUCLEOTIDE SEQUENCE [LARGE SCALE GENOMIC DNA]</scope>
    <source>
        <strain evidence="2 4">DSM 3764</strain>
    </source>
</reference>
<dbReference type="Proteomes" id="UP000295794">
    <property type="component" value="Unassembled WGS sequence"/>
</dbReference>